<keyword evidence="7" id="KW-0547">Nucleotide-binding</keyword>
<feature type="binding site" evidence="7">
    <location>
        <begin position="171"/>
        <end position="172"/>
    </location>
    <ligand>
        <name>UDP-N-acetyl-alpha-D-muramoyl-L-alanyl-D-glutamate</name>
        <dbReference type="ChEBI" id="CHEBI:83900"/>
    </ligand>
</feature>
<keyword evidence="7" id="KW-0436">Ligase</keyword>
<feature type="domain" description="Mur ligase central" evidence="11">
    <location>
        <begin position="127"/>
        <end position="334"/>
    </location>
</feature>
<feature type="binding site" evidence="7">
    <location>
        <position position="37"/>
    </location>
    <ligand>
        <name>UDP-N-acetyl-alpha-D-muramoyl-L-alanyl-D-glutamate</name>
        <dbReference type="ChEBI" id="CHEBI:83900"/>
    </ligand>
</feature>
<dbReference type="GO" id="GO:0008360">
    <property type="term" value="P:regulation of cell shape"/>
    <property type="evidence" value="ECO:0007669"/>
    <property type="project" value="UniProtKB-KW"/>
</dbReference>
<dbReference type="PANTHER" id="PTHR23135:SF4">
    <property type="entry name" value="UDP-N-ACETYLMURAMOYL-L-ALANYL-D-GLUTAMATE--2,6-DIAMINOPIMELATE LIGASE MURE HOMOLOG, CHLOROPLASTIC"/>
    <property type="match status" value="1"/>
</dbReference>
<dbReference type="AlphaFoldDB" id="C7R3I9"/>
<keyword evidence="2 7" id="KW-0132">Cell division</keyword>
<proteinExistence type="inferred from homology"/>
<evidence type="ECO:0000256" key="7">
    <source>
        <dbReference type="HAMAP-Rule" id="MF_00208"/>
    </source>
</evidence>
<feature type="domain" description="Mur ligase C-terminal" evidence="10">
    <location>
        <begin position="357"/>
        <end position="502"/>
    </location>
</feature>
<dbReference type="InterPro" id="IPR005761">
    <property type="entry name" value="UDP-N-AcMur-Glu-dNH2Pim_ligase"/>
</dbReference>
<feature type="binding site" evidence="7">
    <location>
        <position position="206"/>
    </location>
    <ligand>
        <name>UDP-N-acetyl-alpha-D-muramoyl-L-alanyl-D-glutamate</name>
        <dbReference type="ChEBI" id="CHEBI:83900"/>
    </ligand>
</feature>
<comment type="subcellular location">
    <subcellularLocation>
        <location evidence="7 8">Cytoplasm</location>
    </subcellularLocation>
</comment>
<evidence type="ECO:0000256" key="5">
    <source>
        <dbReference type="ARBA" id="ARBA00023306"/>
    </source>
</evidence>
<keyword evidence="7" id="KW-0460">Magnesium</keyword>
<dbReference type="Pfam" id="PF08245">
    <property type="entry name" value="Mur_ligase_M"/>
    <property type="match status" value="1"/>
</dbReference>
<dbReference type="InterPro" id="IPR013221">
    <property type="entry name" value="Mur_ligase_cen"/>
</dbReference>
<dbReference type="Pfam" id="PF02875">
    <property type="entry name" value="Mur_ligase_C"/>
    <property type="match status" value="1"/>
</dbReference>
<keyword evidence="4 7" id="KW-0573">Peptidoglycan synthesis</keyword>
<dbReference type="STRING" id="471856.Jden_1069"/>
<dbReference type="SUPFAM" id="SSF53623">
    <property type="entry name" value="MurD-like peptide ligases, catalytic domain"/>
    <property type="match status" value="1"/>
</dbReference>
<evidence type="ECO:0000259" key="10">
    <source>
        <dbReference type="Pfam" id="PF02875"/>
    </source>
</evidence>
<dbReference type="GO" id="GO:0016881">
    <property type="term" value="F:acid-amino acid ligase activity"/>
    <property type="evidence" value="ECO:0007669"/>
    <property type="project" value="UniProtKB-UniRule"/>
</dbReference>
<organism evidence="12 13">
    <name type="scientific">Jonesia denitrificans (strain ATCC 14870 / DSM 20603 / BCRC 15368 / CIP 55.134 / JCM 11481 / NBRC 15587 / NCTC 10816 / Prevot 55134)</name>
    <name type="common">Listeria denitrificans</name>
    <dbReference type="NCBI Taxonomy" id="471856"/>
    <lineage>
        <taxon>Bacteria</taxon>
        <taxon>Bacillati</taxon>
        <taxon>Actinomycetota</taxon>
        <taxon>Actinomycetes</taxon>
        <taxon>Micrococcales</taxon>
        <taxon>Jonesiaceae</taxon>
        <taxon>Jonesia</taxon>
    </lineage>
</organism>
<dbReference type="HAMAP" id="MF_00208">
    <property type="entry name" value="MurE"/>
    <property type="match status" value="1"/>
</dbReference>
<keyword evidence="3 7" id="KW-0133">Cell shape</keyword>
<evidence type="ECO:0000313" key="13">
    <source>
        <dbReference type="Proteomes" id="UP000000628"/>
    </source>
</evidence>
<dbReference type="GO" id="GO:0051301">
    <property type="term" value="P:cell division"/>
    <property type="evidence" value="ECO:0007669"/>
    <property type="project" value="UniProtKB-KW"/>
</dbReference>
<dbReference type="InterPro" id="IPR036565">
    <property type="entry name" value="Mur-like_cat_sf"/>
</dbReference>
<protein>
    <recommendedName>
        <fullName evidence="7">UDP-N-acetylmuramyl-tripeptide synthetase</fullName>
        <ecNumber evidence="7">6.3.2.-</ecNumber>
    </recommendedName>
    <alternativeName>
        <fullName evidence="7">UDP-MurNAc-tripeptide synthetase</fullName>
    </alternativeName>
</protein>
<dbReference type="eggNOG" id="COG0769">
    <property type="taxonomic scope" value="Bacteria"/>
</dbReference>
<dbReference type="EC" id="6.3.2.-" evidence="7"/>
<feature type="domain" description="Mur ligase N-terminal catalytic" evidence="9">
    <location>
        <begin position="30"/>
        <end position="77"/>
    </location>
</feature>
<feature type="binding site" evidence="7">
    <location>
        <position position="198"/>
    </location>
    <ligand>
        <name>UDP-N-acetyl-alpha-D-muramoyl-L-alanyl-D-glutamate</name>
        <dbReference type="ChEBI" id="CHEBI:83900"/>
    </ligand>
</feature>
<gene>
    <name evidence="7" type="primary">murE</name>
    <name evidence="12" type="ordered locus">Jden_1069</name>
</gene>
<dbReference type="Gene3D" id="3.40.1190.10">
    <property type="entry name" value="Mur-like, catalytic domain"/>
    <property type="match status" value="1"/>
</dbReference>
<keyword evidence="13" id="KW-1185">Reference proteome</keyword>
<dbReference type="InterPro" id="IPR004101">
    <property type="entry name" value="Mur_ligase_C"/>
</dbReference>
<keyword evidence="7" id="KW-0963">Cytoplasm</keyword>
<comment type="function">
    <text evidence="7">Catalyzes the addition of an amino acid to the nucleotide precursor UDP-N-acetylmuramoyl-L-alanyl-D-glutamate (UMAG) in the biosynthesis of bacterial cell-wall peptidoglycan.</text>
</comment>
<evidence type="ECO:0000259" key="11">
    <source>
        <dbReference type="Pfam" id="PF08245"/>
    </source>
</evidence>
<dbReference type="NCBIfam" id="NF001126">
    <property type="entry name" value="PRK00139.1-4"/>
    <property type="match status" value="1"/>
</dbReference>
<dbReference type="KEGG" id="jde:Jden_1069"/>
<dbReference type="Pfam" id="PF01225">
    <property type="entry name" value="Mur_ligase"/>
    <property type="match status" value="1"/>
</dbReference>
<dbReference type="NCBIfam" id="TIGR01085">
    <property type="entry name" value="murE"/>
    <property type="match status" value="1"/>
</dbReference>
<evidence type="ECO:0000256" key="4">
    <source>
        <dbReference type="ARBA" id="ARBA00022984"/>
    </source>
</evidence>
<dbReference type="InterPro" id="IPR035911">
    <property type="entry name" value="MurE/MurF_N"/>
</dbReference>
<dbReference type="PANTHER" id="PTHR23135">
    <property type="entry name" value="MUR LIGASE FAMILY MEMBER"/>
    <property type="match status" value="1"/>
</dbReference>
<evidence type="ECO:0000256" key="2">
    <source>
        <dbReference type="ARBA" id="ARBA00022618"/>
    </source>
</evidence>
<dbReference type="InterPro" id="IPR000713">
    <property type="entry name" value="Mur_ligase_N"/>
</dbReference>
<comment type="caution">
    <text evidence="7">Lacks conserved residue(s) required for the propagation of feature annotation.</text>
</comment>
<evidence type="ECO:0000259" key="9">
    <source>
        <dbReference type="Pfam" id="PF01225"/>
    </source>
</evidence>
<keyword evidence="6 7" id="KW-0961">Cell wall biogenesis/degradation</keyword>
<comment type="similarity">
    <text evidence="1 7">Belongs to the MurCDEF family. MurE subfamily.</text>
</comment>
<evidence type="ECO:0000256" key="6">
    <source>
        <dbReference type="ARBA" id="ARBA00023316"/>
    </source>
</evidence>
<dbReference type="EMBL" id="CP001706">
    <property type="protein sequence ID" value="ACV08725.1"/>
    <property type="molecule type" value="Genomic_DNA"/>
</dbReference>
<keyword evidence="5 7" id="KW-0131">Cell cycle</keyword>
<dbReference type="GO" id="GO:0000287">
    <property type="term" value="F:magnesium ion binding"/>
    <property type="evidence" value="ECO:0007669"/>
    <property type="project" value="UniProtKB-UniRule"/>
</dbReference>
<feature type="binding site" evidence="7">
    <location>
        <begin position="129"/>
        <end position="135"/>
    </location>
    <ligand>
        <name>ATP</name>
        <dbReference type="ChEBI" id="CHEBI:30616"/>
    </ligand>
</feature>
<dbReference type="GO" id="GO:0071555">
    <property type="term" value="P:cell wall organization"/>
    <property type="evidence" value="ECO:0007669"/>
    <property type="project" value="UniProtKB-KW"/>
</dbReference>
<dbReference type="UniPathway" id="UPA00219"/>
<sequence>MRPHRPPSVPLQSLVHTVPVQVHAMADAQVSGLAIQTARVRPGDLFVAVAGQRSHGAQYIEQAIHAGARGVLTDEAGYRIARELDASVGHELPVLVVDDGHDVREIAGQVAATIYGQPAARLTTAGITGTNGKTTTTFFLDAILRTAGHHTGLMGTVETRLGDHTVSSTRTTVEAPELQGFLARCLEEEVTAVSMEVSSHALALHRITGTQFDVVGFTNLQRDHLDFHGSMAEYFAAKAQLFHSDYARAGVINVDDDWGVQLHHQATIDTWSVATTPERAAHVHADWTVVEVGDYQPNYGTQFVLQGPHGQRLRCHSALPGTVNVANAALAALMARLAGVSDNNITEGLRSLHSIPGRMEVVSKPAQPLTIVDYAHTAEALDFALSSLRQDLAARAHESGTHGVLRVVCGAAGDRDPSKRPEMGAVAARLADVVYIADDDPHGEDRATIRQDLLKGAQSEAQRQAAHGRIIDVKEYDQRESAIDDVIAAASDGDIILIAGRGHETVQDMAGVPHELDDRRHARRALTRWSNQHH</sequence>
<dbReference type="HOGENOM" id="CLU_022291_4_1_11"/>
<dbReference type="Proteomes" id="UP000000628">
    <property type="component" value="Chromosome"/>
</dbReference>
<comment type="cofactor">
    <cofactor evidence="7">
        <name>Mg(2+)</name>
        <dbReference type="ChEBI" id="CHEBI:18420"/>
    </cofactor>
</comment>
<dbReference type="GO" id="GO:0005737">
    <property type="term" value="C:cytoplasm"/>
    <property type="evidence" value="ECO:0007669"/>
    <property type="project" value="UniProtKB-SubCell"/>
</dbReference>
<dbReference type="SUPFAM" id="SSF63418">
    <property type="entry name" value="MurE/MurF N-terminal domain"/>
    <property type="match status" value="1"/>
</dbReference>
<evidence type="ECO:0000256" key="1">
    <source>
        <dbReference type="ARBA" id="ARBA00005898"/>
    </source>
</evidence>
<accession>C7R3I9</accession>
<evidence type="ECO:0000256" key="3">
    <source>
        <dbReference type="ARBA" id="ARBA00022960"/>
    </source>
</evidence>
<comment type="PTM">
    <text evidence="7">Carboxylation is probably crucial for Mg(2+) binding and, consequently, for the gamma-phosphate positioning of ATP.</text>
</comment>
<dbReference type="SUPFAM" id="SSF53244">
    <property type="entry name" value="MurD-like peptide ligases, peptide-binding domain"/>
    <property type="match status" value="1"/>
</dbReference>
<evidence type="ECO:0000313" key="12">
    <source>
        <dbReference type="EMBL" id="ACV08725.1"/>
    </source>
</evidence>
<dbReference type="Gene3D" id="3.90.190.20">
    <property type="entry name" value="Mur ligase, C-terminal domain"/>
    <property type="match status" value="1"/>
</dbReference>
<dbReference type="InterPro" id="IPR036615">
    <property type="entry name" value="Mur_ligase_C_dom_sf"/>
</dbReference>
<feature type="modified residue" description="N6-carboxylysine" evidence="7">
    <location>
        <position position="238"/>
    </location>
</feature>
<evidence type="ECO:0000256" key="8">
    <source>
        <dbReference type="RuleBase" id="RU004135"/>
    </source>
</evidence>
<dbReference type="GO" id="GO:0009252">
    <property type="term" value="P:peptidoglycan biosynthetic process"/>
    <property type="evidence" value="ECO:0007669"/>
    <property type="project" value="UniProtKB-UniRule"/>
</dbReference>
<dbReference type="Gene3D" id="3.40.1390.10">
    <property type="entry name" value="MurE/MurF, N-terminal domain"/>
    <property type="match status" value="1"/>
</dbReference>
<reference evidence="12 13" key="1">
    <citation type="journal article" date="2009" name="Stand. Genomic Sci.">
        <title>Complete genome sequence of Jonesia denitrificans type strain (Prevot 55134).</title>
        <authorList>
            <person name="Pukall R."/>
            <person name="Gehrich-Schroter G."/>
            <person name="Lapidus A."/>
            <person name="Nolan M."/>
            <person name="Glavina Del Rio T."/>
            <person name="Lucas S."/>
            <person name="Chen F."/>
            <person name="Tice H."/>
            <person name="Pitluck S."/>
            <person name="Cheng J.F."/>
            <person name="Copeland A."/>
            <person name="Saunders E."/>
            <person name="Brettin T."/>
            <person name="Detter J.C."/>
            <person name="Bruce D."/>
            <person name="Goodwin L."/>
            <person name="Pati A."/>
            <person name="Ivanova N."/>
            <person name="Mavromatis K."/>
            <person name="Ovchinnikova G."/>
            <person name="Chen A."/>
            <person name="Palaniappan K."/>
            <person name="Land M."/>
            <person name="Hauser L."/>
            <person name="Chang Y.J."/>
            <person name="Jeffries C.D."/>
            <person name="Chain P."/>
            <person name="Goker M."/>
            <person name="Bristow J."/>
            <person name="Eisen J.A."/>
            <person name="Markowitz V."/>
            <person name="Hugenholtz P."/>
            <person name="Kyrpides N.C."/>
            <person name="Klenk H.P."/>
            <person name="Han C."/>
        </authorList>
    </citation>
    <scope>NUCLEOTIDE SEQUENCE [LARGE SCALE GENOMIC DNA]</scope>
    <source>
        <strain evidence="13">ATCC 14870 / DSM 20603 / BCRC 15368 / CIP 55.134 / JCM 11481 / NBRC 15587 / NCTC 10816 / Prevot 55134</strain>
    </source>
</reference>
<dbReference type="GO" id="GO:0005524">
    <property type="term" value="F:ATP binding"/>
    <property type="evidence" value="ECO:0007669"/>
    <property type="project" value="UniProtKB-UniRule"/>
</dbReference>
<name>C7R3I9_JONDD</name>
<comment type="pathway">
    <text evidence="7 8">Cell wall biogenesis; peptidoglycan biosynthesis.</text>
</comment>
<keyword evidence="7" id="KW-0067">ATP-binding</keyword>